<name>A0A538TI68_UNCEI</name>
<dbReference type="AlphaFoldDB" id="A0A538TI68"/>
<evidence type="ECO:0000313" key="1">
    <source>
        <dbReference type="EMBL" id="TMQ63310.1"/>
    </source>
</evidence>
<dbReference type="GO" id="GO:0005829">
    <property type="term" value="C:cytosol"/>
    <property type="evidence" value="ECO:0007669"/>
    <property type="project" value="TreeGrafter"/>
</dbReference>
<dbReference type="CDD" id="cd01745">
    <property type="entry name" value="GATase1_2"/>
    <property type="match status" value="1"/>
</dbReference>
<dbReference type="Gene3D" id="3.40.50.880">
    <property type="match status" value="1"/>
</dbReference>
<sequence length="244" mass="26095">MAKPLIGVGPNIRPTKNRGDAYFLLASYVDLVSRSGAMPTILPLVSTLEEAREMVGRVDGLLLTGGKDLEATRYGQSTRHPDSLGSPARNASDLYLARAAQERGTPTLGICLGVQVMNVEFGGTLLQHIPEDLPGALGHEEEGDEKAGAPEHAVALEPGTLLARILGEGPGVVNSFHHQSVDRVAPGFRVAARSPDGVIEAIERTDHPFYVGIQWHPERMPDAPSTRRLMGAFLDAARGAQITR</sequence>
<comment type="caution">
    <text evidence="1">The sequence shown here is derived from an EMBL/GenBank/DDBJ whole genome shotgun (WGS) entry which is preliminary data.</text>
</comment>
<protein>
    <submittedName>
        <fullName evidence="1">Gamma-glutamyl-gamma-aminobutyrate hydrolase family protein</fullName>
    </submittedName>
</protein>
<dbReference type="GO" id="GO:0006598">
    <property type="term" value="P:polyamine catabolic process"/>
    <property type="evidence" value="ECO:0007669"/>
    <property type="project" value="TreeGrafter"/>
</dbReference>
<dbReference type="GO" id="GO:0033969">
    <property type="term" value="F:gamma-glutamyl-gamma-aminobutyrate hydrolase activity"/>
    <property type="evidence" value="ECO:0007669"/>
    <property type="project" value="TreeGrafter"/>
</dbReference>
<dbReference type="InterPro" id="IPR044668">
    <property type="entry name" value="PuuD-like"/>
</dbReference>
<dbReference type="Proteomes" id="UP000317691">
    <property type="component" value="Unassembled WGS sequence"/>
</dbReference>
<dbReference type="InterPro" id="IPR011697">
    <property type="entry name" value="Peptidase_C26"/>
</dbReference>
<dbReference type="EMBL" id="VBOZ01000032">
    <property type="protein sequence ID" value="TMQ63310.1"/>
    <property type="molecule type" value="Genomic_DNA"/>
</dbReference>
<dbReference type="PANTHER" id="PTHR43235:SF1">
    <property type="entry name" value="GLUTAMINE AMIDOTRANSFERASE PB2B2.05-RELATED"/>
    <property type="match status" value="1"/>
</dbReference>
<dbReference type="PROSITE" id="PS51273">
    <property type="entry name" value="GATASE_TYPE_1"/>
    <property type="match status" value="1"/>
</dbReference>
<reference evidence="1 2" key="1">
    <citation type="journal article" date="2019" name="Nat. Microbiol.">
        <title>Mediterranean grassland soil C-N compound turnover is dependent on rainfall and depth, and is mediated by genomically divergent microorganisms.</title>
        <authorList>
            <person name="Diamond S."/>
            <person name="Andeer P.F."/>
            <person name="Li Z."/>
            <person name="Crits-Christoph A."/>
            <person name="Burstein D."/>
            <person name="Anantharaman K."/>
            <person name="Lane K.R."/>
            <person name="Thomas B.C."/>
            <person name="Pan C."/>
            <person name="Northen T.R."/>
            <person name="Banfield J.F."/>
        </authorList>
    </citation>
    <scope>NUCLEOTIDE SEQUENCE [LARGE SCALE GENOMIC DNA]</scope>
    <source>
        <strain evidence="1">WS_9</strain>
    </source>
</reference>
<dbReference type="SUPFAM" id="SSF52317">
    <property type="entry name" value="Class I glutamine amidotransferase-like"/>
    <property type="match status" value="1"/>
</dbReference>
<proteinExistence type="predicted"/>
<dbReference type="PANTHER" id="PTHR43235">
    <property type="entry name" value="GLUTAMINE AMIDOTRANSFERASE PB2B2.05-RELATED"/>
    <property type="match status" value="1"/>
</dbReference>
<dbReference type="InterPro" id="IPR029062">
    <property type="entry name" value="Class_I_gatase-like"/>
</dbReference>
<keyword evidence="1" id="KW-0378">Hydrolase</keyword>
<dbReference type="Pfam" id="PF07722">
    <property type="entry name" value="Peptidase_C26"/>
    <property type="match status" value="1"/>
</dbReference>
<organism evidence="1 2">
    <name type="scientific">Eiseniibacteriota bacterium</name>
    <dbReference type="NCBI Taxonomy" id="2212470"/>
    <lineage>
        <taxon>Bacteria</taxon>
        <taxon>Candidatus Eiseniibacteriota</taxon>
    </lineage>
</organism>
<gene>
    <name evidence="1" type="ORF">E6K79_10440</name>
</gene>
<accession>A0A538TI68</accession>
<evidence type="ECO:0000313" key="2">
    <source>
        <dbReference type="Proteomes" id="UP000317691"/>
    </source>
</evidence>